<reference evidence="2" key="1">
    <citation type="journal article" date="2023" name="Insect Mol. Biol.">
        <title>Genome sequencing provides insights into the evolution of gene families encoding plant cell wall-degrading enzymes in longhorned beetles.</title>
        <authorList>
            <person name="Shin N.R."/>
            <person name="Okamura Y."/>
            <person name="Kirsch R."/>
            <person name="Pauchet Y."/>
        </authorList>
    </citation>
    <scope>NUCLEOTIDE SEQUENCE</scope>
    <source>
        <strain evidence="2">MMC_N1</strain>
    </source>
</reference>
<gene>
    <name evidence="2" type="ORF">NQ317_003654</name>
</gene>
<dbReference type="EMBL" id="JAPWTJ010000589">
    <property type="protein sequence ID" value="KAJ8977100.1"/>
    <property type="molecule type" value="Genomic_DNA"/>
</dbReference>
<comment type="caution">
    <text evidence="2">The sequence shown here is derived from an EMBL/GenBank/DDBJ whole genome shotgun (WGS) entry which is preliminary data.</text>
</comment>
<accession>A0ABQ9JGE7</accession>
<dbReference type="Proteomes" id="UP001162164">
    <property type="component" value="Unassembled WGS sequence"/>
</dbReference>
<evidence type="ECO:0000313" key="2">
    <source>
        <dbReference type="EMBL" id="KAJ8977100.1"/>
    </source>
</evidence>
<feature type="region of interest" description="Disordered" evidence="1">
    <location>
        <begin position="56"/>
        <end position="78"/>
    </location>
</feature>
<name>A0ABQ9JGE7_9CUCU</name>
<evidence type="ECO:0000256" key="1">
    <source>
        <dbReference type="SAM" id="MobiDB-lite"/>
    </source>
</evidence>
<organism evidence="2 3">
    <name type="scientific">Molorchus minor</name>
    <dbReference type="NCBI Taxonomy" id="1323400"/>
    <lineage>
        <taxon>Eukaryota</taxon>
        <taxon>Metazoa</taxon>
        <taxon>Ecdysozoa</taxon>
        <taxon>Arthropoda</taxon>
        <taxon>Hexapoda</taxon>
        <taxon>Insecta</taxon>
        <taxon>Pterygota</taxon>
        <taxon>Neoptera</taxon>
        <taxon>Endopterygota</taxon>
        <taxon>Coleoptera</taxon>
        <taxon>Polyphaga</taxon>
        <taxon>Cucujiformia</taxon>
        <taxon>Chrysomeloidea</taxon>
        <taxon>Cerambycidae</taxon>
        <taxon>Lamiinae</taxon>
        <taxon>Monochamini</taxon>
        <taxon>Molorchus</taxon>
    </lineage>
</organism>
<feature type="compositionally biased region" description="Polar residues" evidence="1">
    <location>
        <begin position="60"/>
        <end position="78"/>
    </location>
</feature>
<evidence type="ECO:0000313" key="3">
    <source>
        <dbReference type="Proteomes" id="UP001162164"/>
    </source>
</evidence>
<protein>
    <submittedName>
        <fullName evidence="2">Uncharacterized protein</fullName>
    </submittedName>
</protein>
<sequence>MGLESGWNCHISLLSYRNSNLESARAMSFSAPSAINMEHSIVKFDTEVEKFNIARKASDQSDVNDSTSHDSVPLQDSTTHDWQSLSNLTRYGTKCSY</sequence>
<keyword evidence="3" id="KW-1185">Reference proteome</keyword>
<proteinExistence type="predicted"/>